<dbReference type="SMART" id="SM00448">
    <property type="entry name" value="REC"/>
    <property type="match status" value="1"/>
</dbReference>
<accession>A0AAQ3N6Y8</accession>
<organism evidence="7 8">
    <name type="scientific">Vigna mungo</name>
    <name type="common">Black gram</name>
    <name type="synonym">Phaseolus mungo</name>
    <dbReference type="NCBI Taxonomy" id="3915"/>
    <lineage>
        <taxon>Eukaryota</taxon>
        <taxon>Viridiplantae</taxon>
        <taxon>Streptophyta</taxon>
        <taxon>Embryophyta</taxon>
        <taxon>Tracheophyta</taxon>
        <taxon>Spermatophyta</taxon>
        <taxon>Magnoliopsida</taxon>
        <taxon>eudicotyledons</taxon>
        <taxon>Gunneridae</taxon>
        <taxon>Pentapetalae</taxon>
        <taxon>rosids</taxon>
        <taxon>fabids</taxon>
        <taxon>Fabales</taxon>
        <taxon>Fabaceae</taxon>
        <taxon>Papilionoideae</taxon>
        <taxon>50 kb inversion clade</taxon>
        <taxon>NPAAA clade</taxon>
        <taxon>indigoferoid/millettioid clade</taxon>
        <taxon>Phaseoleae</taxon>
        <taxon>Vigna</taxon>
    </lineage>
</organism>
<dbReference type="Proteomes" id="UP001374535">
    <property type="component" value="Chromosome 7"/>
</dbReference>
<evidence type="ECO:0000256" key="3">
    <source>
        <dbReference type="ARBA" id="ARBA00023163"/>
    </source>
</evidence>
<dbReference type="InterPro" id="IPR001789">
    <property type="entry name" value="Sig_transdc_resp-reg_receiver"/>
</dbReference>
<keyword evidence="1" id="KW-0902">Two-component regulatory system</keyword>
<dbReference type="Pfam" id="PF00072">
    <property type="entry name" value="Response_reg"/>
    <property type="match status" value="1"/>
</dbReference>
<keyword evidence="5" id="KW-0472">Membrane</keyword>
<name>A0AAQ3N6Y8_VIGMU</name>
<evidence type="ECO:0000256" key="2">
    <source>
        <dbReference type="ARBA" id="ARBA00023015"/>
    </source>
</evidence>
<dbReference type="SUPFAM" id="SSF52172">
    <property type="entry name" value="CheY-like"/>
    <property type="match status" value="1"/>
</dbReference>
<feature type="domain" description="Response regulatory" evidence="6">
    <location>
        <begin position="19"/>
        <end position="133"/>
    </location>
</feature>
<dbReference type="AlphaFoldDB" id="A0AAQ3N6Y8"/>
<dbReference type="GO" id="GO:0009736">
    <property type="term" value="P:cytokinin-activated signaling pathway"/>
    <property type="evidence" value="ECO:0007669"/>
    <property type="project" value="InterPro"/>
</dbReference>
<dbReference type="PROSITE" id="PS50110">
    <property type="entry name" value="RESPONSE_REGULATORY"/>
    <property type="match status" value="1"/>
</dbReference>
<protein>
    <recommendedName>
        <fullName evidence="6">Response regulatory domain-containing protein</fullName>
    </recommendedName>
</protein>
<feature type="transmembrane region" description="Helical" evidence="5">
    <location>
        <begin position="158"/>
        <end position="179"/>
    </location>
</feature>
<dbReference type="PANTHER" id="PTHR43874">
    <property type="entry name" value="TWO-COMPONENT RESPONSE REGULATOR"/>
    <property type="match status" value="1"/>
</dbReference>
<evidence type="ECO:0000256" key="1">
    <source>
        <dbReference type="ARBA" id="ARBA00023012"/>
    </source>
</evidence>
<proteinExistence type="predicted"/>
<dbReference type="PANTHER" id="PTHR43874:SF206">
    <property type="entry name" value="RESPONSE REGULATOR RECEIVER DOMAIN PROTEIN"/>
    <property type="match status" value="1"/>
</dbReference>
<comment type="caution">
    <text evidence="4">Lacks conserved residue(s) required for the propagation of feature annotation.</text>
</comment>
<evidence type="ECO:0000313" key="7">
    <source>
        <dbReference type="EMBL" id="WVZ03456.1"/>
    </source>
</evidence>
<dbReference type="Gene3D" id="1.10.10.60">
    <property type="entry name" value="Homeodomain-like"/>
    <property type="match status" value="1"/>
</dbReference>
<gene>
    <name evidence="7" type="ORF">V8G54_024262</name>
</gene>
<evidence type="ECO:0000256" key="4">
    <source>
        <dbReference type="PROSITE-ProRule" id="PRU00169"/>
    </source>
</evidence>
<dbReference type="InterPro" id="IPR045279">
    <property type="entry name" value="ARR-like"/>
</dbReference>
<dbReference type="Gene3D" id="3.40.50.2300">
    <property type="match status" value="1"/>
</dbReference>
<evidence type="ECO:0000259" key="6">
    <source>
        <dbReference type="PROSITE" id="PS50110"/>
    </source>
</evidence>
<sequence length="183" mass="21004">MAKISSEKKIFCEYPSNLRVLAIDTDPTVLEFIKKVCNEYCYEVITCTESLHATVILQEKRSTIDLVLMEVHMPKMDGYEFLLSTQEIDVPKIMMSFDESKKSVMKTIKLGACDYMIKPLHEDRLRNIEVDNAGESKKSRVVWTTELHGIFVKAVNQIGLASMILQPLAFALFSFSMFIQYMI</sequence>
<keyword evidence="8" id="KW-1185">Reference proteome</keyword>
<dbReference type="GO" id="GO:0000160">
    <property type="term" value="P:phosphorelay signal transduction system"/>
    <property type="evidence" value="ECO:0007669"/>
    <property type="project" value="UniProtKB-KW"/>
</dbReference>
<reference evidence="7 8" key="1">
    <citation type="journal article" date="2023" name="Life. Sci Alliance">
        <title>Evolutionary insights into 3D genome organization and epigenetic landscape of Vigna mungo.</title>
        <authorList>
            <person name="Junaid A."/>
            <person name="Singh B."/>
            <person name="Bhatia S."/>
        </authorList>
    </citation>
    <scope>NUCLEOTIDE SEQUENCE [LARGE SCALE GENOMIC DNA]</scope>
    <source>
        <strain evidence="7">Urdbean</strain>
    </source>
</reference>
<keyword evidence="3" id="KW-0804">Transcription</keyword>
<keyword evidence="5" id="KW-0812">Transmembrane</keyword>
<dbReference type="EMBL" id="CP144694">
    <property type="protein sequence ID" value="WVZ03456.1"/>
    <property type="molecule type" value="Genomic_DNA"/>
</dbReference>
<dbReference type="InterPro" id="IPR011006">
    <property type="entry name" value="CheY-like_superfamily"/>
</dbReference>
<keyword evidence="5" id="KW-1133">Transmembrane helix</keyword>
<evidence type="ECO:0000313" key="8">
    <source>
        <dbReference type="Proteomes" id="UP001374535"/>
    </source>
</evidence>
<keyword evidence="2" id="KW-0805">Transcription regulation</keyword>
<evidence type="ECO:0000256" key="5">
    <source>
        <dbReference type="SAM" id="Phobius"/>
    </source>
</evidence>